<evidence type="ECO:0000256" key="1">
    <source>
        <dbReference type="SAM" id="MobiDB-lite"/>
    </source>
</evidence>
<organism evidence="2">
    <name type="scientific">Cupriavidus necator</name>
    <name type="common">Alcaligenes eutrophus</name>
    <name type="synonym">Ralstonia eutropha</name>
    <dbReference type="NCBI Taxonomy" id="106590"/>
    <lineage>
        <taxon>Bacteria</taxon>
        <taxon>Pseudomonadati</taxon>
        <taxon>Pseudomonadota</taxon>
        <taxon>Betaproteobacteria</taxon>
        <taxon>Burkholderiales</taxon>
        <taxon>Burkholderiaceae</taxon>
        <taxon>Cupriavidus</taxon>
    </lineage>
</organism>
<sequence length="95" mass="10128">MRTSGRQSENQVHQAGCADVAHRRQPGSGTGHLDATQCTREPLSIREITGAAGTLCAALQGTADFVAVLPCRAETRPSNTFTRGHEAVAHNCRCR</sequence>
<proteinExistence type="predicted"/>
<feature type="compositionally biased region" description="Polar residues" evidence="1">
    <location>
        <begin position="1"/>
        <end position="13"/>
    </location>
</feature>
<dbReference type="EMBL" id="FMSH01000358">
    <property type="protein sequence ID" value="SCU83351.1"/>
    <property type="molecule type" value="Genomic_DNA"/>
</dbReference>
<dbReference type="AlphaFoldDB" id="A0A1K0IXT1"/>
<protein>
    <submittedName>
        <fullName evidence="2">Uncharacterized protein</fullName>
    </submittedName>
</protein>
<evidence type="ECO:0000313" key="2">
    <source>
        <dbReference type="EMBL" id="SCU83351.1"/>
    </source>
</evidence>
<reference evidence="2" key="1">
    <citation type="submission" date="2016-09" db="EMBL/GenBank/DDBJ databases">
        <authorList>
            <person name="Capua I."/>
            <person name="De Benedictis P."/>
            <person name="Joannis T."/>
            <person name="Lombin L.H."/>
            <person name="Cattoli G."/>
        </authorList>
    </citation>
    <scope>NUCLEOTIDE SEQUENCE</scope>
    <source>
        <strain evidence="2">B9</strain>
    </source>
</reference>
<name>A0A1K0IXT1_CUPNE</name>
<feature type="region of interest" description="Disordered" evidence="1">
    <location>
        <begin position="1"/>
        <end position="36"/>
    </location>
</feature>
<gene>
    <name evidence="2" type="ORF">CNECB9_4200005</name>
</gene>
<accession>A0A1K0IXT1</accession>